<dbReference type="EMBL" id="CP002454">
    <property type="protein sequence ID" value="ADV66295.1"/>
    <property type="molecule type" value="Genomic_DNA"/>
</dbReference>
<reference evidence="2" key="2">
    <citation type="submission" date="2011-01" db="EMBL/GenBank/DDBJ databases">
        <title>The complete genome of Deinococcus maricopensis DSM 21211.</title>
        <authorList>
            <consortium name="US DOE Joint Genome Institute (JGI-PGF)"/>
            <person name="Lucas S."/>
            <person name="Copeland A."/>
            <person name="Lapidus A."/>
            <person name="Goodwin L."/>
            <person name="Pitluck S."/>
            <person name="Kyrpides N."/>
            <person name="Mavromatis K."/>
            <person name="Pagani I."/>
            <person name="Ivanova N."/>
            <person name="Ovchinnikova G."/>
            <person name="Zeytun A."/>
            <person name="Detter J.C."/>
            <person name="Han C."/>
            <person name="Land M."/>
            <person name="Hauser L."/>
            <person name="Markowitz V."/>
            <person name="Cheng J.-F."/>
            <person name="Hugenholtz P."/>
            <person name="Woyke T."/>
            <person name="Wu D."/>
            <person name="Pukall R."/>
            <person name="Gehrich-Schroeter G."/>
            <person name="Brambilla E."/>
            <person name="Klenk H.-P."/>
            <person name="Eisen J.A."/>
        </authorList>
    </citation>
    <scope>NUCLEOTIDE SEQUENCE [LARGE SCALE GENOMIC DNA]</scope>
    <source>
        <strain evidence="2">DSM 21211 / LMG 22137 / NRRL B-23946 / LB-34</strain>
    </source>
</reference>
<sequence>MPLTCQLTFFTPLNLLDSQVLNRLLDILEQHPQLTPTSWDYDDNPARKLKYQRADFLDKVYAHPDQRVLLPELRRDKPIGYEAYFTNSPRGGNKFSLYATPQDQAALHLLYEVAALITRELKPHCSGILHDNGGNDAAAVLDMKYGEFRQFGPDGLALWTWFGPALRHLLDLRILDDAGAELMEEDWGGVRVMLTPSPWNLDAKEALTRQQDVLKALQGLNIFGDYSRYPVRMHAASGWAELP</sequence>
<accession>E8U5F6</accession>
<gene>
    <name evidence="1" type="ordered locus">Deima_0638</name>
</gene>
<evidence type="ECO:0000313" key="1">
    <source>
        <dbReference type="EMBL" id="ADV66295.1"/>
    </source>
</evidence>
<protein>
    <submittedName>
        <fullName evidence="1">Uncharacterized protein</fullName>
    </submittedName>
</protein>
<dbReference type="Proteomes" id="UP000008635">
    <property type="component" value="Chromosome"/>
</dbReference>
<name>E8U5F6_DEIML</name>
<organism evidence="1 2">
    <name type="scientific">Deinococcus maricopensis (strain DSM 21211 / LMG 22137 / NRRL B-23946 / LB-34)</name>
    <dbReference type="NCBI Taxonomy" id="709986"/>
    <lineage>
        <taxon>Bacteria</taxon>
        <taxon>Thermotogati</taxon>
        <taxon>Deinococcota</taxon>
        <taxon>Deinococci</taxon>
        <taxon>Deinococcales</taxon>
        <taxon>Deinococcaceae</taxon>
        <taxon>Deinococcus</taxon>
    </lineage>
</organism>
<dbReference type="STRING" id="709986.Deima_0638"/>
<dbReference type="KEGG" id="dmr:Deima_0638"/>
<dbReference type="HOGENOM" id="CLU_1141099_0_0_0"/>
<dbReference type="AlphaFoldDB" id="E8U5F6"/>
<keyword evidence="2" id="KW-1185">Reference proteome</keyword>
<evidence type="ECO:0000313" key="2">
    <source>
        <dbReference type="Proteomes" id="UP000008635"/>
    </source>
</evidence>
<reference evidence="1 2" key="1">
    <citation type="journal article" date="2011" name="Stand. Genomic Sci.">
        <title>Complete genome sequence of Deinococcus maricopensis type strain (LB-34).</title>
        <authorList>
            <person name="Pukall R."/>
            <person name="Zeytun A."/>
            <person name="Lucas S."/>
            <person name="Lapidus A."/>
            <person name="Hammon N."/>
            <person name="Deshpande S."/>
            <person name="Nolan M."/>
            <person name="Cheng J.F."/>
            <person name="Pitluck S."/>
            <person name="Liolios K."/>
            <person name="Pagani I."/>
            <person name="Mikhailova N."/>
            <person name="Ivanova N."/>
            <person name="Mavromatis K."/>
            <person name="Pati A."/>
            <person name="Tapia R."/>
            <person name="Han C."/>
            <person name="Goodwin L."/>
            <person name="Chen A."/>
            <person name="Palaniappan K."/>
            <person name="Land M."/>
            <person name="Hauser L."/>
            <person name="Chang Y.J."/>
            <person name="Jeffries C.D."/>
            <person name="Brambilla E.M."/>
            <person name="Rohde M."/>
            <person name="Goker M."/>
            <person name="Detter J.C."/>
            <person name="Woyke T."/>
            <person name="Bristow J."/>
            <person name="Eisen J.A."/>
            <person name="Markowitz V."/>
            <person name="Hugenholtz P."/>
            <person name="Kyrpides N.C."/>
            <person name="Klenk H.P."/>
        </authorList>
    </citation>
    <scope>NUCLEOTIDE SEQUENCE [LARGE SCALE GENOMIC DNA]</scope>
    <source>
        <strain evidence="2">DSM 21211 / LMG 22137 / NRRL B-23946 / LB-34</strain>
    </source>
</reference>
<proteinExistence type="predicted"/>